<dbReference type="PANTHER" id="PTHR43433:SF8">
    <property type="entry name" value="BIFUNCTIONAL LIPASE_ADENYLATE CYCLASE LIPJ"/>
    <property type="match status" value="1"/>
</dbReference>
<dbReference type="CDD" id="cd06170">
    <property type="entry name" value="LuxR_C_like"/>
    <property type="match status" value="1"/>
</dbReference>
<keyword evidence="2" id="KW-0378">Hydrolase</keyword>
<dbReference type="PRINTS" id="PR00038">
    <property type="entry name" value="HTHLUXR"/>
</dbReference>
<dbReference type="InterPro" id="IPR000073">
    <property type="entry name" value="AB_hydrolase_1"/>
</dbReference>
<dbReference type="Pfam" id="PF00196">
    <property type="entry name" value="GerE"/>
    <property type="match status" value="1"/>
</dbReference>
<dbReference type="GO" id="GO:0016787">
    <property type="term" value="F:hydrolase activity"/>
    <property type="evidence" value="ECO:0007669"/>
    <property type="project" value="UniProtKB-KW"/>
</dbReference>
<gene>
    <name evidence="2" type="ORF">ACFFPJ_07690</name>
</gene>
<dbReference type="PROSITE" id="PS50043">
    <property type="entry name" value="HTH_LUXR_2"/>
    <property type="match status" value="1"/>
</dbReference>
<keyword evidence="3" id="KW-1185">Reference proteome</keyword>
<dbReference type="SMART" id="SM00421">
    <property type="entry name" value="HTH_LUXR"/>
    <property type="match status" value="1"/>
</dbReference>
<dbReference type="RefSeq" id="WP_344712131.1">
    <property type="nucleotide sequence ID" value="NZ_BAAAWH010000001.1"/>
</dbReference>
<dbReference type="Gene3D" id="3.40.50.1820">
    <property type="entry name" value="alpha/beta hydrolase"/>
    <property type="match status" value="1"/>
</dbReference>
<dbReference type="InterPro" id="IPR050471">
    <property type="entry name" value="AB_hydrolase"/>
</dbReference>
<organism evidence="2 3">
    <name type="scientific">Microbacterium terregens</name>
    <dbReference type="NCBI Taxonomy" id="69363"/>
    <lineage>
        <taxon>Bacteria</taxon>
        <taxon>Bacillati</taxon>
        <taxon>Actinomycetota</taxon>
        <taxon>Actinomycetes</taxon>
        <taxon>Micrococcales</taxon>
        <taxon>Microbacteriaceae</taxon>
        <taxon>Microbacterium</taxon>
    </lineage>
</organism>
<evidence type="ECO:0000313" key="2">
    <source>
        <dbReference type="EMBL" id="MFB9645677.1"/>
    </source>
</evidence>
<name>A0ABV5SZV5_9MICO</name>
<dbReference type="PANTHER" id="PTHR43433">
    <property type="entry name" value="HYDROLASE, ALPHA/BETA FOLD FAMILY PROTEIN"/>
    <property type="match status" value="1"/>
</dbReference>
<dbReference type="SUPFAM" id="SSF53474">
    <property type="entry name" value="alpha/beta-Hydrolases"/>
    <property type="match status" value="1"/>
</dbReference>
<dbReference type="Proteomes" id="UP001589611">
    <property type="component" value="Unassembled WGS sequence"/>
</dbReference>
<dbReference type="InterPro" id="IPR036388">
    <property type="entry name" value="WH-like_DNA-bd_sf"/>
</dbReference>
<dbReference type="InterPro" id="IPR029058">
    <property type="entry name" value="AB_hydrolase_fold"/>
</dbReference>
<proteinExistence type="predicted"/>
<feature type="domain" description="HTH luxR-type" evidence="1">
    <location>
        <begin position="282"/>
        <end position="347"/>
    </location>
</feature>
<evidence type="ECO:0000259" key="1">
    <source>
        <dbReference type="PROSITE" id="PS50043"/>
    </source>
</evidence>
<reference evidence="2 3" key="1">
    <citation type="submission" date="2024-09" db="EMBL/GenBank/DDBJ databases">
        <authorList>
            <person name="Sun Q."/>
            <person name="Mori K."/>
        </authorList>
    </citation>
    <scope>NUCLEOTIDE SEQUENCE [LARGE SCALE GENOMIC DNA]</scope>
    <source>
        <strain evidence="2 3">JCM 1342</strain>
    </source>
</reference>
<dbReference type="InterPro" id="IPR000792">
    <property type="entry name" value="Tscrpt_reg_LuxR_C"/>
</dbReference>
<accession>A0ABV5SZV5</accession>
<dbReference type="InterPro" id="IPR016032">
    <property type="entry name" value="Sig_transdc_resp-reg_C-effctor"/>
</dbReference>
<dbReference type="SUPFAM" id="SSF46894">
    <property type="entry name" value="C-terminal effector domain of the bipartite response regulators"/>
    <property type="match status" value="1"/>
</dbReference>
<comment type="caution">
    <text evidence="2">The sequence shown here is derived from an EMBL/GenBank/DDBJ whole genome shotgun (WGS) entry which is preliminary data.</text>
</comment>
<sequence>MLAEDQVIRYADLGGRDVAWASVGSGPPLVIGGWWCSHLELDWHEPSFRRFVSRLAEHRTVIRYDRPGTGLSDRTGPPPASLEDEVGILRSLLEHVPGRVDLLGASSGSLVAAAYAASNAERVDRLLLYGSYAAGSQIAAPAARDTLLEVVAAHWGLGSKVLADIFLPGGSAAEREAFAQFQRRSASREVALASLRAVYEHDGTRVLPRVAAPTLVAHRRADTAIPFALGRDVAARIPNAEFVALEGVDHFPWRGDWQSLADALLRFLGASVPEAPTPHDPSTDPTAALTPRELQVLRLIATGSTDRQIAETLVLSAHTVHRHVANVRTKLGVPSRAAAAAWAVDRGLL</sequence>
<dbReference type="Pfam" id="PF12697">
    <property type="entry name" value="Abhydrolase_6"/>
    <property type="match status" value="1"/>
</dbReference>
<evidence type="ECO:0000313" key="3">
    <source>
        <dbReference type="Proteomes" id="UP001589611"/>
    </source>
</evidence>
<protein>
    <submittedName>
        <fullName evidence="2">Alpha/beta fold hydrolase</fullName>
    </submittedName>
</protein>
<dbReference type="EMBL" id="JBHMBE010000003">
    <property type="protein sequence ID" value="MFB9645677.1"/>
    <property type="molecule type" value="Genomic_DNA"/>
</dbReference>
<dbReference type="PRINTS" id="PR00111">
    <property type="entry name" value="ABHYDROLASE"/>
</dbReference>
<dbReference type="Gene3D" id="1.10.10.10">
    <property type="entry name" value="Winged helix-like DNA-binding domain superfamily/Winged helix DNA-binding domain"/>
    <property type="match status" value="1"/>
</dbReference>